<feature type="compositionally biased region" description="Low complexity" evidence="8">
    <location>
        <begin position="23"/>
        <end position="42"/>
    </location>
</feature>
<evidence type="ECO:0000256" key="8">
    <source>
        <dbReference type="SAM" id="MobiDB-lite"/>
    </source>
</evidence>
<dbReference type="GO" id="GO:0000978">
    <property type="term" value="F:RNA polymerase II cis-regulatory region sequence-specific DNA binding"/>
    <property type="evidence" value="ECO:0007669"/>
    <property type="project" value="InterPro"/>
</dbReference>
<dbReference type="InterPro" id="IPR051059">
    <property type="entry name" value="VerF-like"/>
</dbReference>
<organism evidence="10 11">
    <name type="scientific">Talaromyces amestolkiae</name>
    <dbReference type="NCBI Taxonomy" id="1196081"/>
    <lineage>
        <taxon>Eukaryota</taxon>
        <taxon>Fungi</taxon>
        <taxon>Dikarya</taxon>
        <taxon>Ascomycota</taxon>
        <taxon>Pezizomycotina</taxon>
        <taxon>Eurotiomycetes</taxon>
        <taxon>Eurotiomycetidae</taxon>
        <taxon>Eurotiales</taxon>
        <taxon>Trichocomaceae</taxon>
        <taxon>Talaromyces</taxon>
        <taxon>Talaromyces sect. Talaromyces</taxon>
    </lineage>
</organism>
<feature type="compositionally biased region" description="Polar residues" evidence="8">
    <location>
        <begin position="526"/>
        <end position="541"/>
    </location>
</feature>
<evidence type="ECO:0000313" key="11">
    <source>
        <dbReference type="Proteomes" id="UP000249363"/>
    </source>
</evidence>
<keyword evidence="5" id="KW-0862">Zinc</keyword>
<gene>
    <name evidence="10" type="ORF">BHQ10_006160</name>
</gene>
<feature type="compositionally biased region" description="Polar residues" evidence="8">
    <location>
        <begin position="214"/>
        <end position="223"/>
    </location>
</feature>
<dbReference type="SMART" id="SM00355">
    <property type="entry name" value="ZnF_C2H2"/>
    <property type="match status" value="2"/>
</dbReference>
<evidence type="ECO:0000256" key="2">
    <source>
        <dbReference type="ARBA" id="ARBA00022723"/>
    </source>
</evidence>
<feature type="region of interest" description="Disordered" evidence="8">
    <location>
        <begin position="305"/>
        <end position="361"/>
    </location>
</feature>
<feature type="region of interest" description="Disordered" evidence="8">
    <location>
        <begin position="1"/>
        <end position="69"/>
    </location>
</feature>
<dbReference type="PROSITE" id="PS00028">
    <property type="entry name" value="ZINC_FINGER_C2H2_1"/>
    <property type="match status" value="1"/>
</dbReference>
<dbReference type="PANTHER" id="PTHR40626:SF12">
    <property type="entry name" value="RFEC"/>
    <property type="match status" value="1"/>
</dbReference>
<feature type="region of interest" description="Disordered" evidence="8">
    <location>
        <begin position="81"/>
        <end position="224"/>
    </location>
</feature>
<keyword evidence="3" id="KW-0677">Repeat</keyword>
<dbReference type="GO" id="GO:0005634">
    <property type="term" value="C:nucleus"/>
    <property type="evidence" value="ECO:0007669"/>
    <property type="project" value="UniProtKB-SubCell"/>
</dbReference>
<dbReference type="STRING" id="1196081.A0A364L2W7"/>
<keyword evidence="2" id="KW-0479">Metal-binding</keyword>
<feature type="domain" description="C2H2-type" evidence="9">
    <location>
        <begin position="232"/>
        <end position="259"/>
    </location>
</feature>
<protein>
    <recommendedName>
        <fullName evidence="9">C2H2-type domain-containing protein</fullName>
    </recommendedName>
</protein>
<dbReference type="RefSeq" id="XP_040734664.1">
    <property type="nucleotide sequence ID" value="XM_040878716.1"/>
</dbReference>
<evidence type="ECO:0000256" key="4">
    <source>
        <dbReference type="ARBA" id="ARBA00022771"/>
    </source>
</evidence>
<dbReference type="GO" id="GO:0008270">
    <property type="term" value="F:zinc ion binding"/>
    <property type="evidence" value="ECO:0007669"/>
    <property type="project" value="UniProtKB-KW"/>
</dbReference>
<dbReference type="InterPro" id="IPR013087">
    <property type="entry name" value="Znf_C2H2_type"/>
</dbReference>
<feature type="compositionally biased region" description="Polar residues" evidence="8">
    <location>
        <begin position="115"/>
        <end position="131"/>
    </location>
</feature>
<dbReference type="AlphaFoldDB" id="A0A364L2W7"/>
<dbReference type="GO" id="GO:0000981">
    <property type="term" value="F:DNA-binding transcription factor activity, RNA polymerase II-specific"/>
    <property type="evidence" value="ECO:0007669"/>
    <property type="project" value="InterPro"/>
</dbReference>
<feature type="compositionally biased region" description="Basic and acidic residues" evidence="8">
    <location>
        <begin position="480"/>
        <end position="492"/>
    </location>
</feature>
<feature type="region of interest" description="Disordered" evidence="8">
    <location>
        <begin position="478"/>
        <end position="541"/>
    </location>
</feature>
<evidence type="ECO:0000313" key="10">
    <source>
        <dbReference type="EMBL" id="RAO70148.1"/>
    </source>
</evidence>
<feature type="region of interest" description="Disordered" evidence="8">
    <location>
        <begin position="399"/>
        <end position="449"/>
    </location>
</feature>
<name>A0A364L2W7_TALAM</name>
<keyword evidence="6" id="KW-0539">Nucleus</keyword>
<sequence>MDPRSHPSRPPSTSMPQGSTPLSSMQMPQYPMQPQYQVSQPHTLPPLQPHHSQSPNPYMGQSYRPDMARYPATSAHDVYATAAPIGPHTPVSSLPPTSFLAHPGGQPQGQPPQGYQSPQTLLPPTSGSQSYPQPIAPAPPRDRRPDYAAMPSGAFSHPEGRAPIWAGADPMAGANGQAPLPDNREPPRTQVVGSQGRRGILPSVPGRAAVPNGANGTARSTTIPAKDADGKFPCPHCTKTYLHAKHLKRHLLRHTGDRPYMCVLCKDTFSRSDILKRHFQKCSLRRGNPTGASHLSHPQAHLKRSQAAANAAKSVQEEVSNSIPPSNGIAGTTYGDAHVNGHGHTLAPAGRPGLTEQQPLGYPMSSVHGLNNGHVGDAFNHAQADHRASWMAAQKQSPYLVHSSGSAEGPGGHPNNIDRHSFEQAKPPLVDPKRPMMPGQPQQPQQQHPGELDWTTMFQPGAPEGYMHSVFPQSMAPQHEPIHSHVDPDRKYYPTTTAGPHQDGGLNGLYLASTSLSGDGMRNPSGVLNNEKTNPQEPIAT</sequence>
<comment type="caution">
    <text evidence="10">The sequence shown here is derived from an EMBL/GenBank/DDBJ whole genome shotgun (WGS) entry which is preliminary data.</text>
</comment>
<feature type="compositionally biased region" description="Low complexity" evidence="8">
    <location>
        <begin position="436"/>
        <end position="449"/>
    </location>
</feature>
<proteinExistence type="predicted"/>
<evidence type="ECO:0000259" key="9">
    <source>
        <dbReference type="PROSITE" id="PS50157"/>
    </source>
</evidence>
<dbReference type="Gene3D" id="3.30.160.60">
    <property type="entry name" value="Classic Zinc Finger"/>
    <property type="match status" value="2"/>
</dbReference>
<dbReference type="GeneID" id="63795376"/>
<dbReference type="Proteomes" id="UP000249363">
    <property type="component" value="Unassembled WGS sequence"/>
</dbReference>
<dbReference type="OrthoDB" id="9439903at2759"/>
<dbReference type="SUPFAM" id="SSF57667">
    <property type="entry name" value="beta-beta-alpha zinc fingers"/>
    <property type="match status" value="1"/>
</dbReference>
<evidence type="ECO:0000256" key="1">
    <source>
        <dbReference type="ARBA" id="ARBA00004123"/>
    </source>
</evidence>
<dbReference type="PROSITE" id="PS50157">
    <property type="entry name" value="ZINC_FINGER_C2H2_2"/>
    <property type="match status" value="1"/>
</dbReference>
<dbReference type="InterPro" id="IPR036236">
    <property type="entry name" value="Znf_C2H2_sf"/>
</dbReference>
<dbReference type="EMBL" id="MIKG01000011">
    <property type="protein sequence ID" value="RAO70148.1"/>
    <property type="molecule type" value="Genomic_DNA"/>
</dbReference>
<keyword evidence="4 7" id="KW-0863">Zinc-finger</keyword>
<accession>A0A364L2W7</accession>
<evidence type="ECO:0000256" key="7">
    <source>
        <dbReference type="PROSITE-ProRule" id="PRU00042"/>
    </source>
</evidence>
<evidence type="ECO:0000256" key="3">
    <source>
        <dbReference type="ARBA" id="ARBA00022737"/>
    </source>
</evidence>
<comment type="subcellular location">
    <subcellularLocation>
        <location evidence="1">Nucleus</location>
    </subcellularLocation>
</comment>
<dbReference type="GO" id="GO:0000785">
    <property type="term" value="C:chromatin"/>
    <property type="evidence" value="ECO:0007669"/>
    <property type="project" value="TreeGrafter"/>
</dbReference>
<evidence type="ECO:0000256" key="5">
    <source>
        <dbReference type="ARBA" id="ARBA00022833"/>
    </source>
</evidence>
<evidence type="ECO:0000256" key="6">
    <source>
        <dbReference type="ARBA" id="ARBA00023242"/>
    </source>
</evidence>
<keyword evidence="11" id="KW-1185">Reference proteome</keyword>
<dbReference type="PANTHER" id="PTHR40626">
    <property type="entry name" value="MIP31509P"/>
    <property type="match status" value="1"/>
</dbReference>
<reference evidence="10 11" key="1">
    <citation type="journal article" date="2017" name="Biotechnol. Biofuels">
        <title>Differential beta-glucosidase expression as a function of carbon source availability in Talaromyces amestolkiae: a genomic and proteomic approach.</title>
        <authorList>
            <person name="de Eugenio L.I."/>
            <person name="Mendez-Liter J.A."/>
            <person name="Nieto-Dominguez M."/>
            <person name="Alonso L."/>
            <person name="Gil-Munoz J."/>
            <person name="Barriuso J."/>
            <person name="Prieto A."/>
            <person name="Martinez M.J."/>
        </authorList>
    </citation>
    <scope>NUCLEOTIDE SEQUENCE [LARGE SCALE GENOMIC DNA]</scope>
    <source>
        <strain evidence="10 11">CIB</strain>
    </source>
</reference>